<dbReference type="Pfam" id="PF00072">
    <property type="entry name" value="Response_reg"/>
    <property type="match status" value="1"/>
</dbReference>
<keyword evidence="5" id="KW-1185">Reference proteome</keyword>
<accession>A0ABW2ZLK7</accession>
<name>A0ABW2ZLK7_9SPHI</name>
<dbReference type="SMART" id="SM00850">
    <property type="entry name" value="LytTR"/>
    <property type="match status" value="1"/>
</dbReference>
<dbReference type="InterPro" id="IPR046947">
    <property type="entry name" value="LytR-like"/>
</dbReference>
<dbReference type="Proteomes" id="UP001597073">
    <property type="component" value="Unassembled WGS sequence"/>
</dbReference>
<evidence type="ECO:0000313" key="5">
    <source>
        <dbReference type="Proteomes" id="UP001597073"/>
    </source>
</evidence>
<dbReference type="SUPFAM" id="SSF52172">
    <property type="entry name" value="CheY-like"/>
    <property type="match status" value="1"/>
</dbReference>
<feature type="domain" description="HTH LytTR-type" evidence="3">
    <location>
        <begin position="138"/>
        <end position="205"/>
    </location>
</feature>
<comment type="caution">
    <text evidence="4">The sequence shown here is derived from an EMBL/GenBank/DDBJ whole genome shotgun (WGS) entry which is preliminary data.</text>
</comment>
<dbReference type="PANTHER" id="PTHR37299">
    <property type="entry name" value="TRANSCRIPTIONAL REGULATOR-RELATED"/>
    <property type="match status" value="1"/>
</dbReference>
<organism evidence="4 5">
    <name type="scientific">Mucilaginibacter lutimaris</name>
    <dbReference type="NCBI Taxonomy" id="931629"/>
    <lineage>
        <taxon>Bacteria</taxon>
        <taxon>Pseudomonadati</taxon>
        <taxon>Bacteroidota</taxon>
        <taxon>Sphingobacteriia</taxon>
        <taxon>Sphingobacteriales</taxon>
        <taxon>Sphingobacteriaceae</taxon>
        <taxon>Mucilaginibacter</taxon>
    </lineage>
</organism>
<dbReference type="Pfam" id="PF04397">
    <property type="entry name" value="LytTR"/>
    <property type="match status" value="1"/>
</dbReference>
<evidence type="ECO:0000259" key="2">
    <source>
        <dbReference type="PROSITE" id="PS50110"/>
    </source>
</evidence>
<keyword evidence="1" id="KW-0597">Phosphoprotein</keyword>
<dbReference type="InterPro" id="IPR007492">
    <property type="entry name" value="LytTR_DNA-bd_dom"/>
</dbReference>
<dbReference type="EMBL" id="JBHTIA010000024">
    <property type="protein sequence ID" value="MFD0767140.1"/>
    <property type="molecule type" value="Genomic_DNA"/>
</dbReference>
<reference evidence="5" key="1">
    <citation type="journal article" date="2019" name="Int. J. Syst. Evol. Microbiol.">
        <title>The Global Catalogue of Microorganisms (GCM) 10K type strain sequencing project: providing services to taxonomists for standard genome sequencing and annotation.</title>
        <authorList>
            <consortium name="The Broad Institute Genomics Platform"/>
            <consortium name="The Broad Institute Genome Sequencing Center for Infectious Disease"/>
            <person name="Wu L."/>
            <person name="Ma J."/>
        </authorList>
    </citation>
    <scope>NUCLEOTIDE SEQUENCE [LARGE SCALE GENOMIC DNA]</scope>
    <source>
        <strain evidence="5">CCUG 60742</strain>
    </source>
</reference>
<dbReference type="InterPro" id="IPR001789">
    <property type="entry name" value="Sig_transdc_resp-reg_receiver"/>
</dbReference>
<dbReference type="RefSeq" id="WP_377145659.1">
    <property type="nucleotide sequence ID" value="NZ_JBHTIA010000024.1"/>
</dbReference>
<evidence type="ECO:0000256" key="1">
    <source>
        <dbReference type="PROSITE-ProRule" id="PRU00169"/>
    </source>
</evidence>
<dbReference type="SMART" id="SM00448">
    <property type="entry name" value="REC"/>
    <property type="match status" value="1"/>
</dbReference>
<dbReference type="Gene3D" id="3.40.50.2300">
    <property type="match status" value="1"/>
</dbReference>
<gene>
    <name evidence="4" type="ORF">ACFQZI_19960</name>
</gene>
<feature type="modified residue" description="4-aspartylphosphate" evidence="1">
    <location>
        <position position="58"/>
    </location>
</feature>
<dbReference type="InterPro" id="IPR011006">
    <property type="entry name" value="CheY-like_superfamily"/>
</dbReference>
<proteinExistence type="predicted"/>
<dbReference type="Gene3D" id="2.40.50.1020">
    <property type="entry name" value="LytTr DNA-binding domain"/>
    <property type="match status" value="1"/>
</dbReference>
<sequence length="245" mass="27817">MKNLNCLVIDDERHAAELMSAYIEKTPGLSCTGIYTNPLKALENFDGNQQLPDITLLDIDMPELSGMDLAGLINHRTTVVFTTSYREFAPEAFEQNAADYLLKPVSYERFLTCIQKIRGKAASIAQPVADYFFVQTDIKGKIRKIDIPEIRYIESKGNYVQLFLGKEKVLAYLTLSEVLDYLPKGQFSRIQKSIVVAHTHIRSVEHFQVRLQDLPEALPIGRAFSGVFLREMQTALLISKRKLMN</sequence>
<dbReference type="PROSITE" id="PS50930">
    <property type="entry name" value="HTH_LYTTR"/>
    <property type="match status" value="1"/>
</dbReference>
<protein>
    <submittedName>
        <fullName evidence="4">LytR/AlgR family response regulator transcription factor</fullName>
    </submittedName>
</protein>
<evidence type="ECO:0000313" key="4">
    <source>
        <dbReference type="EMBL" id="MFD0767140.1"/>
    </source>
</evidence>
<evidence type="ECO:0000259" key="3">
    <source>
        <dbReference type="PROSITE" id="PS50930"/>
    </source>
</evidence>
<dbReference type="PANTHER" id="PTHR37299:SF1">
    <property type="entry name" value="STAGE 0 SPORULATION PROTEIN A HOMOLOG"/>
    <property type="match status" value="1"/>
</dbReference>
<dbReference type="PROSITE" id="PS50110">
    <property type="entry name" value="RESPONSE_REGULATORY"/>
    <property type="match status" value="1"/>
</dbReference>
<feature type="domain" description="Response regulatory" evidence="2">
    <location>
        <begin position="5"/>
        <end position="118"/>
    </location>
</feature>